<comment type="caution">
    <text evidence="2">The sequence shown here is derived from an EMBL/GenBank/DDBJ whole genome shotgun (WGS) entry which is preliminary data.</text>
</comment>
<dbReference type="Gene3D" id="1.20.1440.30">
    <property type="entry name" value="Biosynthetic Protein domain"/>
    <property type="match status" value="1"/>
</dbReference>
<proteinExistence type="predicted"/>
<dbReference type="EMBL" id="JAAFGS010000005">
    <property type="protein sequence ID" value="NGZ76704.1"/>
    <property type="molecule type" value="Genomic_DNA"/>
</dbReference>
<accession>A0ABX0F9Q6</accession>
<dbReference type="SUPFAM" id="SSF159501">
    <property type="entry name" value="EreA/ChaN-like"/>
    <property type="match status" value="1"/>
</dbReference>
<feature type="region of interest" description="Disordered" evidence="1">
    <location>
        <begin position="87"/>
        <end position="109"/>
    </location>
</feature>
<reference evidence="2 3" key="1">
    <citation type="submission" date="2020-01" db="EMBL/GenBank/DDBJ databases">
        <title>Polyphasic characterisation and genomic insights into a novel alkali tolerant bacterium VR-M41.</title>
        <authorList>
            <person name="Vemuluri V.R."/>
        </authorList>
    </citation>
    <scope>NUCLEOTIDE SEQUENCE [LARGE SCALE GENOMIC DNA]</scope>
    <source>
        <strain evidence="2 3">VR-M41</strain>
    </source>
</reference>
<evidence type="ECO:0000313" key="2">
    <source>
        <dbReference type="EMBL" id="NGZ76704.1"/>
    </source>
</evidence>
<protein>
    <submittedName>
        <fullName evidence="2">Erythromycin esterase family protein</fullName>
    </submittedName>
</protein>
<dbReference type="PANTHER" id="PTHR31299">
    <property type="entry name" value="ESTERASE, PUTATIVE (AFU_ORTHOLOGUE AFUA_1G05850)-RELATED"/>
    <property type="match status" value="1"/>
</dbReference>
<evidence type="ECO:0000313" key="3">
    <source>
        <dbReference type="Proteomes" id="UP000800303"/>
    </source>
</evidence>
<organism evidence="2 3">
    <name type="scientific">Saccharibacillus alkalitolerans</name>
    <dbReference type="NCBI Taxonomy" id="2705290"/>
    <lineage>
        <taxon>Bacteria</taxon>
        <taxon>Bacillati</taxon>
        <taxon>Bacillota</taxon>
        <taxon>Bacilli</taxon>
        <taxon>Bacillales</taxon>
        <taxon>Paenibacillaceae</taxon>
        <taxon>Saccharibacillus</taxon>
    </lineage>
</organism>
<dbReference type="Gene3D" id="3.30.1870.10">
    <property type="entry name" value="EreA-like, domain 2"/>
    <property type="match status" value="1"/>
</dbReference>
<feature type="region of interest" description="Disordered" evidence="1">
    <location>
        <begin position="1"/>
        <end position="28"/>
    </location>
</feature>
<dbReference type="Proteomes" id="UP000800303">
    <property type="component" value="Unassembled WGS sequence"/>
</dbReference>
<dbReference type="InterPro" id="IPR052036">
    <property type="entry name" value="Hydrolase/PRTase-associated"/>
</dbReference>
<evidence type="ECO:0000256" key="1">
    <source>
        <dbReference type="SAM" id="MobiDB-lite"/>
    </source>
</evidence>
<dbReference type="Gene3D" id="3.40.1660.10">
    <property type="entry name" value="EreA-like (biosynthetic domain)"/>
    <property type="match status" value="1"/>
</dbReference>
<name>A0ABX0F9Q6_9BACL</name>
<dbReference type="RefSeq" id="WP_166275813.1">
    <property type="nucleotide sequence ID" value="NZ_JAAFGS010000005.1"/>
</dbReference>
<dbReference type="Pfam" id="PF05139">
    <property type="entry name" value="Erythro_esteras"/>
    <property type="match status" value="1"/>
</dbReference>
<keyword evidence="3" id="KW-1185">Reference proteome</keyword>
<dbReference type="PANTHER" id="PTHR31299:SF0">
    <property type="entry name" value="ESTERASE, PUTATIVE (AFU_ORTHOLOGUE AFUA_1G05850)-RELATED"/>
    <property type="match status" value="1"/>
</dbReference>
<dbReference type="CDD" id="cd14728">
    <property type="entry name" value="Ere-like"/>
    <property type="match status" value="1"/>
</dbReference>
<dbReference type="InterPro" id="IPR007815">
    <property type="entry name" value="Emycin_Estase"/>
</dbReference>
<sequence>MKNGTGSEQKRKGNKRANRANGRPKSAGFARRAAWPLAAALLLAAVPQAYAAPAEANGIDAAAAANALKQADGTQKSRAEAELRQAEWLRDHSHPLESDGKTKTPSRGEFESLKPILGDKHAVALGENFHQIGDYSRIKVELIKYLHEELGYDVIAFESGMGEAAAAWTFRDGLDAKQMMQGSIFPIWHSEETLELFDYIREQAKTDHPLILAGYDMQFSSIYSSQLTAQLLKAADPKAAESFVQNDLQAMTDLYAAAGDGESAPDAKTKAALAAVENKYAPQYNKAAALLKRHEAAVRASVPGQPELYDIALRTLSDRIAFMRMMRMDVKESYEYRDRLMAENAQWLMDEAYPGKKTILWAHNDHLAKKGSAMSLLEGGEWISGFKGMGERLHEKLGDSLYVIGFYANRGTGLSIGTDKPFEFGPMPPGSLEHLLSMSGYGRFFLDLNAPRPESPLAAWVDEPVYAGEDGMTSARIWPMNMRFVPREQYDGLIFADAVAPPIRLGK</sequence>
<gene>
    <name evidence="2" type="ORF">GYN08_15370</name>
</gene>